<accession>A0A3Q0KTW0</accession>
<dbReference type="InterPro" id="IPR017871">
    <property type="entry name" value="ABC_transporter-like_CS"/>
</dbReference>
<protein>
    <submittedName>
        <fullName evidence="12">Putative abc transporter</fullName>
    </submittedName>
</protein>
<feature type="transmembrane region" description="Helical" evidence="9">
    <location>
        <begin position="615"/>
        <end position="634"/>
    </location>
</feature>
<dbReference type="CDD" id="cd03213">
    <property type="entry name" value="ABCG_EPDR"/>
    <property type="match status" value="1"/>
</dbReference>
<dbReference type="InterPro" id="IPR013525">
    <property type="entry name" value="ABC2_TM"/>
</dbReference>
<dbReference type="FunCoup" id="A0A3Q0KTW0">
    <property type="interactions" value="298"/>
</dbReference>
<evidence type="ECO:0000256" key="1">
    <source>
        <dbReference type="ARBA" id="ARBA00004141"/>
    </source>
</evidence>
<keyword evidence="8 9" id="KW-0472">Membrane</keyword>
<dbReference type="InterPro" id="IPR003439">
    <property type="entry name" value="ABC_transporter-like_ATP-bd"/>
</dbReference>
<feature type="transmembrane region" description="Helical" evidence="9">
    <location>
        <begin position="558"/>
        <end position="579"/>
    </location>
</feature>
<evidence type="ECO:0000256" key="4">
    <source>
        <dbReference type="ARBA" id="ARBA00022692"/>
    </source>
</evidence>
<dbReference type="InParanoid" id="A0A3Q0KTW0"/>
<dbReference type="InterPro" id="IPR043926">
    <property type="entry name" value="ABCG_dom"/>
</dbReference>
<keyword evidence="11" id="KW-1185">Reference proteome</keyword>
<feature type="domain" description="ABC transporter" evidence="10">
    <location>
        <begin position="35"/>
        <end position="273"/>
    </location>
</feature>
<evidence type="ECO:0000256" key="6">
    <source>
        <dbReference type="ARBA" id="ARBA00022840"/>
    </source>
</evidence>
<dbReference type="GO" id="GO:0140359">
    <property type="term" value="F:ABC-type transporter activity"/>
    <property type="evidence" value="ECO:0007669"/>
    <property type="project" value="InterPro"/>
</dbReference>
<evidence type="ECO:0000256" key="5">
    <source>
        <dbReference type="ARBA" id="ARBA00022741"/>
    </source>
</evidence>
<dbReference type="AlphaFoldDB" id="A0A3Q0KTW0"/>
<dbReference type="PROSITE" id="PS00211">
    <property type="entry name" value="ABC_TRANSPORTER_1"/>
    <property type="match status" value="1"/>
</dbReference>
<feature type="transmembrane region" description="Helical" evidence="9">
    <location>
        <begin position="585"/>
        <end position="608"/>
    </location>
</feature>
<keyword evidence="7 9" id="KW-1133">Transmembrane helix</keyword>
<keyword evidence="3" id="KW-0813">Transport</keyword>
<dbReference type="InterPro" id="IPR050352">
    <property type="entry name" value="ABCG_transporters"/>
</dbReference>
<dbReference type="Gene3D" id="3.40.50.300">
    <property type="entry name" value="P-loop containing nucleotide triphosphate hydrolases"/>
    <property type="match status" value="1"/>
</dbReference>
<dbReference type="ExpressionAtlas" id="A0A3Q0KTW0">
    <property type="expression patterns" value="baseline"/>
</dbReference>
<proteinExistence type="inferred from homology"/>
<keyword evidence="6" id="KW-0067">ATP-binding</keyword>
<dbReference type="InterPro" id="IPR003593">
    <property type="entry name" value="AAA+_ATPase"/>
</dbReference>
<evidence type="ECO:0000256" key="7">
    <source>
        <dbReference type="ARBA" id="ARBA00022989"/>
    </source>
</evidence>
<dbReference type="STRING" id="6183.A0A3Q0KTW0"/>
<dbReference type="PROSITE" id="PS50893">
    <property type="entry name" value="ABC_TRANSPORTER_2"/>
    <property type="match status" value="1"/>
</dbReference>
<organism evidence="11 12">
    <name type="scientific">Schistosoma mansoni</name>
    <name type="common">Blood fluke</name>
    <dbReference type="NCBI Taxonomy" id="6183"/>
    <lineage>
        <taxon>Eukaryota</taxon>
        <taxon>Metazoa</taxon>
        <taxon>Spiralia</taxon>
        <taxon>Lophotrochozoa</taxon>
        <taxon>Platyhelminthes</taxon>
        <taxon>Trematoda</taxon>
        <taxon>Digenea</taxon>
        <taxon>Strigeidida</taxon>
        <taxon>Schistosomatoidea</taxon>
        <taxon>Schistosomatidae</taxon>
        <taxon>Schistosoma</taxon>
    </lineage>
</organism>
<dbReference type="Pfam" id="PF00005">
    <property type="entry name" value="ABC_tran"/>
    <property type="match status" value="1"/>
</dbReference>
<dbReference type="SMART" id="SM00382">
    <property type="entry name" value="AAA"/>
    <property type="match status" value="1"/>
</dbReference>
<keyword evidence="5" id="KW-0547">Nucleotide-binding</keyword>
<dbReference type="PANTHER" id="PTHR48041">
    <property type="entry name" value="ABC TRANSPORTER G FAMILY MEMBER 28"/>
    <property type="match status" value="1"/>
</dbReference>
<reference evidence="11" key="1">
    <citation type="journal article" date="2012" name="PLoS Negl. Trop. Dis.">
        <title>A systematically improved high quality genome and transcriptome of the human blood fluke Schistosoma mansoni.</title>
        <authorList>
            <person name="Protasio A.V."/>
            <person name="Tsai I.J."/>
            <person name="Babbage A."/>
            <person name="Nichol S."/>
            <person name="Hunt M."/>
            <person name="Aslett M.A."/>
            <person name="De Silva N."/>
            <person name="Velarde G.S."/>
            <person name="Anderson T.J."/>
            <person name="Clark R.C."/>
            <person name="Davidson C."/>
            <person name="Dillon G.P."/>
            <person name="Holroyd N.E."/>
            <person name="LoVerde P.T."/>
            <person name="Lloyd C."/>
            <person name="McQuillan J."/>
            <person name="Oliveira G."/>
            <person name="Otto T.D."/>
            <person name="Parker-Manuel S.J."/>
            <person name="Quail M.A."/>
            <person name="Wilson R.A."/>
            <person name="Zerlotini A."/>
            <person name="Dunne D.W."/>
            <person name="Berriman M."/>
        </authorList>
    </citation>
    <scope>NUCLEOTIDE SEQUENCE [LARGE SCALE GENOMIC DNA]</scope>
    <source>
        <strain evidence="11">Puerto Rican</strain>
    </source>
</reference>
<keyword evidence="4 9" id="KW-0812">Transmembrane</keyword>
<feature type="transmembrane region" description="Helical" evidence="9">
    <location>
        <begin position="677"/>
        <end position="695"/>
    </location>
</feature>
<dbReference type="GO" id="GO:0016887">
    <property type="term" value="F:ATP hydrolysis activity"/>
    <property type="evidence" value="ECO:0007669"/>
    <property type="project" value="InterPro"/>
</dbReference>
<evidence type="ECO:0000256" key="9">
    <source>
        <dbReference type="SAM" id="Phobius"/>
    </source>
</evidence>
<dbReference type="SUPFAM" id="SSF52540">
    <property type="entry name" value="P-loop containing nucleoside triphosphate hydrolases"/>
    <property type="match status" value="1"/>
</dbReference>
<evidence type="ECO:0000313" key="11">
    <source>
        <dbReference type="Proteomes" id="UP000008854"/>
    </source>
</evidence>
<evidence type="ECO:0000256" key="3">
    <source>
        <dbReference type="ARBA" id="ARBA00022448"/>
    </source>
</evidence>
<dbReference type="InterPro" id="IPR027417">
    <property type="entry name" value="P-loop_NTPase"/>
</dbReference>
<dbReference type="PANTHER" id="PTHR48041:SF78">
    <property type="entry name" value="ABC TRANSPORTER EXPRESSED IN TRACHEA, ISOFORM A"/>
    <property type="match status" value="1"/>
</dbReference>
<name>A0A3Q0KTW0_SCHMA</name>
<sequence length="703" mass="79322">MHLSVCNGSEKTTSWGENNGFQPVVNMESNQITNLKFEDLKYFVIQGRAGKKFILKGISGEFKSGELSAIMGPSGAGKSSLMNILAGYCTQNVIGDVTIGSSLRNLQQFRKISCYIMQDDLLLPHLSVDEAMMCSANLKLSEKTNYASKRKIVDNIINLLGLREALHTRTSQLSGGQKKRLAIAQELVNNPPIMFFDEPTSGLDSASCFHCISLLRRLARGGRTIICTIHQPSAKIFELFDHLYFLTDGHCIYRGPVSCLVPYLASQDLICPSYHNPADYFMEVACGEYGDHYMRLAMAARRQTLDEIVDYLKKKKVFLNSTIIQTNECPIDNIQIVSDTIPSRDHGSSSSSSPSFCSPIIKHDDKKKKAKQIVKSQESPSHIEMSVLLPHPNGPIHTIDQGLVNSDCIKYDDPSREFAANQLTQFRVLLVRNILSIMRDSTLTHLRLVSHIVVGILIGVLYFRVGNLGYEVISNAAFVFFTLLFLMFASLMPTVMTFPLEISIFFREHLNSWYSLKAYYMAKSLADVPFQIFFPIVYASITYWMTEQPNDALRFIQFLIISIQTSLVGQSLGLVIGTATSLQVAVFLGPVTGIPILLFSGFFLNLYAIPKYLQWISFLSFTRYSFSGAIKIIYGNNRTDLDCDRKRINKMSYPCLGKPAMIFQALNIPDYSVSIDFGVLCIFFLFLRILGYYILRWRIRRRR</sequence>
<dbReference type="GO" id="GO:0005524">
    <property type="term" value="F:ATP binding"/>
    <property type="evidence" value="ECO:0007669"/>
    <property type="project" value="UniProtKB-KW"/>
</dbReference>
<evidence type="ECO:0000256" key="2">
    <source>
        <dbReference type="ARBA" id="ARBA00005814"/>
    </source>
</evidence>
<evidence type="ECO:0000259" key="10">
    <source>
        <dbReference type="PROSITE" id="PS50893"/>
    </source>
</evidence>
<feature type="transmembrane region" description="Helical" evidence="9">
    <location>
        <begin position="526"/>
        <end position="546"/>
    </location>
</feature>
<feature type="transmembrane region" description="Helical" evidence="9">
    <location>
        <begin position="477"/>
        <end position="506"/>
    </location>
</feature>
<dbReference type="Proteomes" id="UP000008854">
    <property type="component" value="Unassembled WGS sequence"/>
</dbReference>
<dbReference type="Pfam" id="PF01061">
    <property type="entry name" value="ABC2_membrane"/>
    <property type="match status" value="1"/>
</dbReference>
<evidence type="ECO:0000313" key="12">
    <source>
        <dbReference type="WBParaSite" id="Smp_181150.1"/>
    </source>
</evidence>
<feature type="transmembrane region" description="Helical" evidence="9">
    <location>
        <begin position="448"/>
        <end position="465"/>
    </location>
</feature>
<comment type="similarity">
    <text evidence="2">Belongs to the ABC transporter superfamily. ABCG family. Eye pigment precursor importer (TC 3.A.1.204) subfamily.</text>
</comment>
<dbReference type="GO" id="GO:0005886">
    <property type="term" value="C:plasma membrane"/>
    <property type="evidence" value="ECO:0007669"/>
    <property type="project" value="TreeGrafter"/>
</dbReference>
<dbReference type="FunFam" id="3.40.50.300:FF:000891">
    <property type="entry name" value="ATP-binding cassette sub-family G member"/>
    <property type="match status" value="1"/>
</dbReference>
<dbReference type="WBParaSite" id="Smp_181150.1">
    <property type="protein sequence ID" value="Smp_181150.1"/>
    <property type="gene ID" value="Smp_181150"/>
</dbReference>
<evidence type="ECO:0000256" key="8">
    <source>
        <dbReference type="ARBA" id="ARBA00023136"/>
    </source>
</evidence>
<dbReference type="Pfam" id="PF19055">
    <property type="entry name" value="ABC2_membrane_7"/>
    <property type="match status" value="1"/>
</dbReference>
<reference evidence="12" key="2">
    <citation type="submission" date="2018-12" db="UniProtKB">
        <authorList>
            <consortium name="WormBaseParasite"/>
        </authorList>
    </citation>
    <scope>IDENTIFICATION</scope>
    <source>
        <strain evidence="12">Puerto Rican</strain>
    </source>
</reference>
<comment type="subcellular location">
    <subcellularLocation>
        <location evidence="1">Membrane</location>
        <topology evidence="1">Multi-pass membrane protein</topology>
    </subcellularLocation>
</comment>